<reference evidence="1 2" key="1">
    <citation type="journal article" date="2014" name="Am. J. Bot.">
        <title>Genome assembly and annotation for red clover (Trifolium pratense; Fabaceae).</title>
        <authorList>
            <person name="Istvanek J."/>
            <person name="Jaros M."/>
            <person name="Krenek A."/>
            <person name="Repkova J."/>
        </authorList>
    </citation>
    <scope>NUCLEOTIDE SEQUENCE [LARGE SCALE GENOMIC DNA]</scope>
    <source>
        <strain evidence="2">cv. Tatra</strain>
        <tissue evidence="1">Young leaves</tissue>
    </source>
</reference>
<reference evidence="1 2" key="2">
    <citation type="journal article" date="2017" name="Front. Plant Sci.">
        <title>Gene Classification and Mining of Molecular Markers Useful in Red Clover (Trifolium pratense) Breeding.</title>
        <authorList>
            <person name="Istvanek J."/>
            <person name="Dluhosova J."/>
            <person name="Dluhos P."/>
            <person name="Patkova L."/>
            <person name="Nedelnik J."/>
            <person name="Repkova J."/>
        </authorList>
    </citation>
    <scope>NUCLEOTIDE SEQUENCE [LARGE SCALE GENOMIC DNA]</scope>
    <source>
        <strain evidence="2">cv. Tatra</strain>
        <tissue evidence="1">Young leaves</tissue>
    </source>
</reference>
<protein>
    <submittedName>
        <fullName evidence="1">Uncharacterized protein</fullName>
    </submittedName>
</protein>
<sequence>MGKPPPAAMVWGVRGCCPVANLKGLKFDAELLNNTE</sequence>
<dbReference type="EMBL" id="ASHM01005172">
    <property type="protein sequence ID" value="PNY12288.1"/>
    <property type="molecule type" value="Genomic_DNA"/>
</dbReference>
<evidence type="ECO:0000313" key="2">
    <source>
        <dbReference type="Proteomes" id="UP000236291"/>
    </source>
</evidence>
<gene>
    <name evidence="1" type="ORF">L195_g008914</name>
</gene>
<name>A0A2K3PAH2_TRIPR</name>
<organism evidence="1 2">
    <name type="scientific">Trifolium pratense</name>
    <name type="common">Red clover</name>
    <dbReference type="NCBI Taxonomy" id="57577"/>
    <lineage>
        <taxon>Eukaryota</taxon>
        <taxon>Viridiplantae</taxon>
        <taxon>Streptophyta</taxon>
        <taxon>Embryophyta</taxon>
        <taxon>Tracheophyta</taxon>
        <taxon>Spermatophyta</taxon>
        <taxon>Magnoliopsida</taxon>
        <taxon>eudicotyledons</taxon>
        <taxon>Gunneridae</taxon>
        <taxon>Pentapetalae</taxon>
        <taxon>rosids</taxon>
        <taxon>fabids</taxon>
        <taxon>Fabales</taxon>
        <taxon>Fabaceae</taxon>
        <taxon>Papilionoideae</taxon>
        <taxon>50 kb inversion clade</taxon>
        <taxon>NPAAA clade</taxon>
        <taxon>Hologalegina</taxon>
        <taxon>IRL clade</taxon>
        <taxon>Trifolieae</taxon>
        <taxon>Trifolium</taxon>
    </lineage>
</organism>
<dbReference type="AlphaFoldDB" id="A0A2K3PAH2"/>
<comment type="caution">
    <text evidence="1">The sequence shown here is derived from an EMBL/GenBank/DDBJ whole genome shotgun (WGS) entry which is preliminary data.</text>
</comment>
<dbReference type="Proteomes" id="UP000236291">
    <property type="component" value="Unassembled WGS sequence"/>
</dbReference>
<accession>A0A2K3PAH2</accession>
<proteinExistence type="predicted"/>
<evidence type="ECO:0000313" key="1">
    <source>
        <dbReference type="EMBL" id="PNY12288.1"/>
    </source>
</evidence>